<feature type="compositionally biased region" description="Basic residues" evidence="14">
    <location>
        <begin position="15"/>
        <end position="25"/>
    </location>
</feature>
<evidence type="ECO:0000259" key="17">
    <source>
        <dbReference type="Pfam" id="PF00912"/>
    </source>
</evidence>
<feature type="domain" description="Glycosyl transferase family 51" evidence="17">
    <location>
        <begin position="80"/>
        <end position="257"/>
    </location>
</feature>
<comment type="similarity">
    <text evidence="2">In the N-terminal section; belongs to the glycosyltransferase 51 family.</text>
</comment>
<dbReference type="SUPFAM" id="SSF56601">
    <property type="entry name" value="beta-lactamase/transpeptidase-like"/>
    <property type="match status" value="1"/>
</dbReference>
<dbReference type="GO" id="GO:0071555">
    <property type="term" value="P:cell wall organization"/>
    <property type="evidence" value="ECO:0007669"/>
    <property type="project" value="UniProtKB-KW"/>
</dbReference>
<keyword evidence="4" id="KW-0645">Protease</keyword>
<organism evidence="18 20">
    <name type="scientific">Enterococcus malodoratus ATCC 43197</name>
    <dbReference type="NCBI Taxonomy" id="1158601"/>
    <lineage>
        <taxon>Bacteria</taxon>
        <taxon>Bacillati</taxon>
        <taxon>Bacillota</taxon>
        <taxon>Bacilli</taxon>
        <taxon>Lactobacillales</taxon>
        <taxon>Enterococcaceae</taxon>
        <taxon>Enterococcus</taxon>
    </lineage>
</organism>
<evidence type="ECO:0000256" key="12">
    <source>
        <dbReference type="ARBA" id="ARBA00034000"/>
    </source>
</evidence>
<dbReference type="eggNOG" id="COG0744">
    <property type="taxonomic scope" value="Bacteria"/>
</dbReference>
<keyword evidence="3" id="KW-0121">Carboxypeptidase</keyword>
<dbReference type="GO" id="GO:0006508">
    <property type="term" value="P:proteolysis"/>
    <property type="evidence" value="ECO:0007669"/>
    <property type="project" value="UniProtKB-KW"/>
</dbReference>
<evidence type="ECO:0000256" key="13">
    <source>
        <dbReference type="ARBA" id="ARBA00049902"/>
    </source>
</evidence>
<reference evidence="18 20" key="1">
    <citation type="submission" date="2013-02" db="EMBL/GenBank/DDBJ databases">
        <title>The Genome Sequence of Enterococcus malodoratus ATCC_43197.</title>
        <authorList>
            <consortium name="The Broad Institute Genome Sequencing Platform"/>
            <consortium name="The Broad Institute Genome Sequencing Center for Infectious Disease"/>
            <person name="Earl A.M."/>
            <person name="Gilmore M.S."/>
            <person name="Lebreton F."/>
            <person name="Walker B."/>
            <person name="Young S.K."/>
            <person name="Zeng Q."/>
            <person name="Gargeya S."/>
            <person name="Fitzgerald M."/>
            <person name="Haas B."/>
            <person name="Abouelleil A."/>
            <person name="Alvarado L."/>
            <person name="Arachchi H.M."/>
            <person name="Berlin A.M."/>
            <person name="Chapman S.B."/>
            <person name="Dewar J."/>
            <person name="Goldberg J."/>
            <person name="Griggs A."/>
            <person name="Gujja S."/>
            <person name="Hansen M."/>
            <person name="Howarth C."/>
            <person name="Imamovic A."/>
            <person name="Larimer J."/>
            <person name="McCowan C."/>
            <person name="Murphy C."/>
            <person name="Neiman D."/>
            <person name="Pearson M."/>
            <person name="Priest M."/>
            <person name="Roberts A."/>
            <person name="Saif S."/>
            <person name="Shea T."/>
            <person name="Sisk P."/>
            <person name="Sykes S."/>
            <person name="Wortman J."/>
            <person name="Nusbaum C."/>
            <person name="Birren B."/>
        </authorList>
    </citation>
    <scope>NUCLEOTIDE SEQUENCE [LARGE SCALE GENOMIC DNA]</scope>
    <source>
        <strain evidence="18 20">ATCC 43197</strain>
    </source>
</reference>
<keyword evidence="7" id="KW-0378">Hydrolase</keyword>
<dbReference type="InterPro" id="IPR012338">
    <property type="entry name" value="Beta-lactam/transpept-like"/>
</dbReference>
<comment type="caution">
    <text evidence="18">The sequence shown here is derived from an EMBL/GenBank/DDBJ whole genome shotgun (WGS) entry which is preliminary data.</text>
</comment>
<dbReference type="InterPro" id="IPR050396">
    <property type="entry name" value="Glycosyltr_51/Transpeptidase"/>
</dbReference>
<keyword evidence="21" id="KW-1185">Reference proteome</keyword>
<evidence type="ECO:0000256" key="10">
    <source>
        <dbReference type="ARBA" id="ARBA00023268"/>
    </source>
</evidence>
<feature type="compositionally biased region" description="Polar residues" evidence="14">
    <location>
        <begin position="1"/>
        <end position="14"/>
    </location>
</feature>
<keyword evidence="15" id="KW-0472">Membrane</keyword>
<dbReference type="PANTHER" id="PTHR32282:SF29">
    <property type="entry name" value="PENICILLIN-BINDING PROTEIN 1A"/>
    <property type="match status" value="1"/>
</dbReference>
<evidence type="ECO:0000256" key="9">
    <source>
        <dbReference type="ARBA" id="ARBA00022984"/>
    </source>
</evidence>
<dbReference type="GO" id="GO:0009002">
    <property type="term" value="F:serine-type D-Ala-D-Ala carboxypeptidase activity"/>
    <property type="evidence" value="ECO:0007669"/>
    <property type="project" value="UniProtKB-EC"/>
</dbReference>
<dbReference type="GO" id="GO:0008955">
    <property type="term" value="F:peptidoglycan glycosyltransferase activity"/>
    <property type="evidence" value="ECO:0007669"/>
    <property type="project" value="UniProtKB-EC"/>
</dbReference>
<evidence type="ECO:0000256" key="1">
    <source>
        <dbReference type="ARBA" id="ARBA00007090"/>
    </source>
</evidence>
<reference evidence="19 21" key="2">
    <citation type="submission" date="2013-03" db="EMBL/GenBank/DDBJ databases">
        <title>The Genome Sequence of Enterococcus malodoratus ATCC_43197 (PacBio/Illumina hybrid assembly).</title>
        <authorList>
            <consortium name="The Broad Institute Genomics Platform"/>
            <consortium name="The Broad Institute Genome Sequencing Center for Infectious Disease"/>
            <person name="Earl A."/>
            <person name="Russ C."/>
            <person name="Gilmore M."/>
            <person name="Surin D."/>
            <person name="Walker B."/>
            <person name="Young S."/>
            <person name="Zeng Q."/>
            <person name="Gargeya S."/>
            <person name="Fitzgerald M."/>
            <person name="Haas B."/>
            <person name="Abouelleil A."/>
            <person name="Allen A.W."/>
            <person name="Alvarado L."/>
            <person name="Arachchi H.M."/>
            <person name="Berlin A.M."/>
            <person name="Chapman S.B."/>
            <person name="Gainer-Dewar J."/>
            <person name="Goldberg J."/>
            <person name="Griggs A."/>
            <person name="Gujja S."/>
            <person name="Hansen M."/>
            <person name="Howarth C."/>
            <person name="Imamovic A."/>
            <person name="Ireland A."/>
            <person name="Larimer J."/>
            <person name="McCowan C."/>
            <person name="Murphy C."/>
            <person name="Pearson M."/>
            <person name="Poon T.W."/>
            <person name="Priest M."/>
            <person name="Roberts A."/>
            <person name="Saif S."/>
            <person name="Shea T."/>
            <person name="Sisk P."/>
            <person name="Sykes S."/>
            <person name="Wortman J."/>
            <person name="Nusbaum C."/>
            <person name="Birren B."/>
        </authorList>
    </citation>
    <scope>NUCLEOTIDE SEQUENCE [LARGE SCALE GENOMIC DNA]</scope>
    <source>
        <strain evidence="19 21">ATCC 43197</strain>
    </source>
</reference>
<comment type="catalytic activity">
    <reaction evidence="13">
        <text>[GlcNAc-(1-&gt;4)-Mur2Ac(oyl-L-Ala-gamma-D-Glu-L-Lys-D-Ala-D-Ala)](n)-di-trans,octa-cis-undecaprenyl diphosphate + beta-D-GlcNAc-(1-&gt;4)-Mur2Ac(oyl-L-Ala-gamma-D-Glu-L-Lys-D-Ala-D-Ala)-di-trans,octa-cis-undecaprenyl diphosphate = [GlcNAc-(1-&gt;4)-Mur2Ac(oyl-L-Ala-gamma-D-Glu-L-Lys-D-Ala-D-Ala)](n+1)-di-trans,octa-cis-undecaprenyl diphosphate + di-trans,octa-cis-undecaprenyl diphosphate + H(+)</text>
        <dbReference type="Rhea" id="RHEA:23708"/>
        <dbReference type="Rhea" id="RHEA-COMP:9602"/>
        <dbReference type="Rhea" id="RHEA-COMP:9603"/>
        <dbReference type="ChEBI" id="CHEBI:15378"/>
        <dbReference type="ChEBI" id="CHEBI:58405"/>
        <dbReference type="ChEBI" id="CHEBI:60033"/>
        <dbReference type="ChEBI" id="CHEBI:78435"/>
        <dbReference type="EC" id="2.4.99.28"/>
    </reaction>
</comment>
<evidence type="ECO:0000259" key="16">
    <source>
        <dbReference type="Pfam" id="PF00905"/>
    </source>
</evidence>
<proteinExistence type="inferred from homology"/>
<feature type="domain" description="Penicillin-binding protein transpeptidase" evidence="16">
    <location>
        <begin position="351"/>
        <end position="642"/>
    </location>
</feature>
<dbReference type="InterPro" id="IPR001264">
    <property type="entry name" value="Glyco_trans_51"/>
</dbReference>
<feature type="transmembrane region" description="Helical" evidence="15">
    <location>
        <begin position="29"/>
        <end position="56"/>
    </location>
</feature>
<keyword evidence="10" id="KW-0511">Multifunctional enzyme</keyword>
<feature type="region of interest" description="Disordered" evidence="14">
    <location>
        <begin position="1"/>
        <end position="25"/>
    </location>
</feature>
<dbReference type="GO" id="GO:0008360">
    <property type="term" value="P:regulation of cell shape"/>
    <property type="evidence" value="ECO:0007669"/>
    <property type="project" value="UniProtKB-KW"/>
</dbReference>
<comment type="similarity">
    <text evidence="1">In the C-terminal section; belongs to the transpeptidase family.</text>
</comment>
<dbReference type="STRING" id="71451.RV07_GL003814"/>
<keyword evidence="15" id="KW-1133">Transmembrane helix</keyword>
<dbReference type="Pfam" id="PF00905">
    <property type="entry name" value="Transpeptidase"/>
    <property type="match status" value="1"/>
</dbReference>
<keyword evidence="6" id="KW-0808">Transferase</keyword>
<dbReference type="SUPFAM" id="SSF53955">
    <property type="entry name" value="Lysozyme-like"/>
    <property type="match status" value="1"/>
</dbReference>
<dbReference type="RefSeq" id="WP_010739213.1">
    <property type="nucleotide sequence ID" value="NZ_KB946249.1"/>
</dbReference>
<dbReference type="InterPro" id="IPR036950">
    <property type="entry name" value="PBP_transglycosylase"/>
</dbReference>
<protein>
    <submittedName>
        <fullName evidence="18">1A family penicillin-binding protein</fullName>
    </submittedName>
</protein>
<feature type="region of interest" description="Disordered" evidence="14">
    <location>
        <begin position="697"/>
        <end position="769"/>
    </location>
</feature>
<dbReference type="FunFam" id="1.10.3810.10:FF:000001">
    <property type="entry name" value="Penicillin-binding protein 1A"/>
    <property type="match status" value="1"/>
</dbReference>
<name>R2RDF4_9ENTE</name>
<keyword evidence="5" id="KW-0328">Glycosyltransferase</keyword>
<dbReference type="EMBL" id="AJAK01000005">
    <property type="protein sequence ID" value="EOH81710.1"/>
    <property type="molecule type" value="Genomic_DNA"/>
</dbReference>
<evidence type="ECO:0000256" key="14">
    <source>
        <dbReference type="SAM" id="MobiDB-lite"/>
    </source>
</evidence>
<evidence type="ECO:0000313" key="20">
    <source>
        <dbReference type="Proteomes" id="UP000013783"/>
    </source>
</evidence>
<evidence type="ECO:0000256" key="11">
    <source>
        <dbReference type="ARBA" id="ARBA00023316"/>
    </source>
</evidence>
<keyword evidence="11" id="KW-0961">Cell wall biogenesis/degradation</keyword>
<dbReference type="PANTHER" id="PTHR32282">
    <property type="entry name" value="BINDING PROTEIN TRANSPEPTIDASE, PUTATIVE-RELATED"/>
    <property type="match status" value="1"/>
</dbReference>
<comment type="catalytic activity">
    <reaction evidence="12">
        <text>Preferential cleavage: (Ac)2-L-Lys-D-Ala-|-D-Ala. Also transpeptidation of peptidyl-alanyl moieties that are N-acyl substituents of D-alanine.</text>
        <dbReference type="EC" id="3.4.16.4"/>
    </reaction>
</comment>
<dbReference type="AlphaFoldDB" id="R2RDF4"/>
<dbReference type="InterPro" id="IPR023346">
    <property type="entry name" value="Lysozyme-like_dom_sf"/>
</dbReference>
<keyword evidence="8" id="KW-0133">Cell shape</keyword>
<accession>R2RDF4</accession>
<dbReference type="Gene3D" id="3.40.710.10">
    <property type="entry name" value="DD-peptidase/beta-lactamase superfamily"/>
    <property type="match status" value="1"/>
</dbReference>
<dbReference type="GO" id="GO:0009252">
    <property type="term" value="P:peptidoglycan biosynthetic process"/>
    <property type="evidence" value="ECO:0007669"/>
    <property type="project" value="UniProtKB-KW"/>
</dbReference>
<evidence type="ECO:0000313" key="21">
    <source>
        <dbReference type="Proteomes" id="UP000014148"/>
    </source>
</evidence>
<dbReference type="Proteomes" id="UP000013783">
    <property type="component" value="Unassembled WGS sequence"/>
</dbReference>
<evidence type="ECO:0000313" key="19">
    <source>
        <dbReference type="EMBL" id="EOT68792.1"/>
    </source>
</evidence>
<keyword evidence="9" id="KW-0573">Peptidoglycan synthesis</keyword>
<dbReference type="Pfam" id="PF00912">
    <property type="entry name" value="Transgly"/>
    <property type="match status" value="1"/>
</dbReference>
<dbReference type="Proteomes" id="UP000014148">
    <property type="component" value="Unassembled WGS sequence"/>
</dbReference>
<dbReference type="InterPro" id="IPR001460">
    <property type="entry name" value="PCN-bd_Tpept"/>
</dbReference>
<evidence type="ECO:0000256" key="5">
    <source>
        <dbReference type="ARBA" id="ARBA00022676"/>
    </source>
</evidence>
<sequence>MANPSRSQKSMRTTQGKKPKSKTKKSRHIGLKIAIGIVSLLCVALLTGIGIFFFYVKDAPALSEKKLDATVSSKLYDSNGNIFEDLGAEKREKVSATKIPQELDDAIVSVEDRRFFKHNGVDPVRIMGSVVHNITNKGGLQGGSTLTQQLVKLSFFSTKASDQTLRRKAQEAWLAIQLEKKHSKQEILTYYINKVYMANGLYGMETAAETYFGKELQHLSIAQTALLAGMPQAPNSYDPYKHPEAAKDRRDTVLYTMLNNKKISQDEYDKATKEPVDQGLLPLESDNQERKVADNYVKEVITQVEAKTGKNVYTDGLDIYTNLDTEAQNRLYAIVNGDEYVQYPDEELQIAATLVDSKTGKVTAQIGGRNIADDVYLGMNRAVNTNRDFGSTVKPITDYGPAFEYLQKSTGDRIEDRPYNYQGTKTEVKNWDNSYQGNISLRQALYDSRNVPAVKLFNEVGPENVTKFLKKLGIQYKDIQQANAISSNTETQDGTKYGISTEKMAVAYAAFANGGTYNEPLYINKIKYQDGSEQSFSNEGKKAMEPYTAYMVTDVLKDVISKGTGYKAQIPNLFQAGKTGTSNYTDDELAKIPHYGSISPDVMFTGFTPHYSLSIWAGYDNRMTPITSQSEYIAQDVYREMMSYASENVSNEDWVMPSDVLRIGNELYVKGASSVPAQPSYSVQSSYYNNNYFNNTTSSTSSVESASSVSESSTIAPPASSSEAPVSSAPAPTPTPSSSAEPQPSQPSASADPPNQTPAQRNEAPKSDN</sequence>
<evidence type="ECO:0000256" key="15">
    <source>
        <dbReference type="SAM" id="Phobius"/>
    </source>
</evidence>
<dbReference type="EMBL" id="ASWA01000002">
    <property type="protein sequence ID" value="EOT68792.1"/>
    <property type="molecule type" value="Genomic_DNA"/>
</dbReference>
<dbReference type="GO" id="GO:0008658">
    <property type="term" value="F:penicillin binding"/>
    <property type="evidence" value="ECO:0007669"/>
    <property type="project" value="InterPro"/>
</dbReference>
<evidence type="ECO:0000256" key="4">
    <source>
        <dbReference type="ARBA" id="ARBA00022670"/>
    </source>
</evidence>
<gene>
    <name evidence="19" type="ORF">I585_00250</name>
    <name evidence="18" type="ORF">UAI_00318</name>
</gene>
<evidence type="ECO:0000256" key="8">
    <source>
        <dbReference type="ARBA" id="ARBA00022960"/>
    </source>
</evidence>
<evidence type="ECO:0000256" key="2">
    <source>
        <dbReference type="ARBA" id="ARBA00007739"/>
    </source>
</evidence>
<dbReference type="PATRIC" id="fig|1158601.3.peg.302"/>
<dbReference type="NCBIfam" id="TIGR02074">
    <property type="entry name" value="PBP_1a_fam"/>
    <property type="match status" value="1"/>
</dbReference>
<evidence type="ECO:0000313" key="18">
    <source>
        <dbReference type="EMBL" id="EOH81710.1"/>
    </source>
</evidence>
<evidence type="ECO:0000256" key="6">
    <source>
        <dbReference type="ARBA" id="ARBA00022679"/>
    </source>
</evidence>
<feature type="compositionally biased region" description="Low complexity" evidence="14">
    <location>
        <begin position="697"/>
        <end position="754"/>
    </location>
</feature>
<dbReference type="GO" id="GO:0030288">
    <property type="term" value="C:outer membrane-bounded periplasmic space"/>
    <property type="evidence" value="ECO:0007669"/>
    <property type="project" value="TreeGrafter"/>
</dbReference>
<dbReference type="Gene3D" id="1.10.3810.10">
    <property type="entry name" value="Biosynthetic peptidoglycan transglycosylase-like"/>
    <property type="match status" value="1"/>
</dbReference>
<dbReference type="OrthoDB" id="9766909at2"/>
<keyword evidence="15" id="KW-0812">Transmembrane</keyword>
<dbReference type="GeneID" id="79785430"/>
<evidence type="ECO:0000256" key="3">
    <source>
        <dbReference type="ARBA" id="ARBA00022645"/>
    </source>
</evidence>
<evidence type="ECO:0000256" key="7">
    <source>
        <dbReference type="ARBA" id="ARBA00022801"/>
    </source>
</evidence>